<keyword evidence="1" id="KW-0812">Transmembrane</keyword>
<evidence type="ECO:0000313" key="3">
    <source>
        <dbReference type="Proteomes" id="UP000766486"/>
    </source>
</evidence>
<keyword evidence="3" id="KW-1185">Reference proteome</keyword>
<evidence type="ECO:0000256" key="1">
    <source>
        <dbReference type="SAM" id="Phobius"/>
    </source>
</evidence>
<organism evidence="2 3">
    <name type="scientific">Bionectria ochroleuca</name>
    <name type="common">Gliocladium roseum</name>
    <dbReference type="NCBI Taxonomy" id="29856"/>
    <lineage>
        <taxon>Eukaryota</taxon>
        <taxon>Fungi</taxon>
        <taxon>Dikarya</taxon>
        <taxon>Ascomycota</taxon>
        <taxon>Pezizomycotina</taxon>
        <taxon>Sordariomycetes</taxon>
        <taxon>Hypocreomycetidae</taxon>
        <taxon>Hypocreales</taxon>
        <taxon>Bionectriaceae</taxon>
        <taxon>Clonostachys</taxon>
    </lineage>
</organism>
<sequence>MAWEAFADLLFPTEYIDGVAYKGPRSRLELTSPSIQHSLNITPTPIYTTKSRLESTQRQNGNTREHTNKAPKYHTMASLIAALLCVAVGFVSIASAAPVAQGFEPPGKECWSNSDCYRAYFCSFPFEGKPGMCTYG</sequence>
<evidence type="ECO:0008006" key="4">
    <source>
        <dbReference type="Google" id="ProtNLM"/>
    </source>
</evidence>
<gene>
    <name evidence="2" type="ORF">CLO192961_LOCUS315636</name>
</gene>
<dbReference type="Proteomes" id="UP000766486">
    <property type="component" value="Unassembled WGS sequence"/>
</dbReference>
<dbReference type="EMBL" id="CABFNS010000837">
    <property type="protein sequence ID" value="VUC31783.1"/>
    <property type="molecule type" value="Genomic_DNA"/>
</dbReference>
<reference evidence="2 3" key="1">
    <citation type="submission" date="2019-06" db="EMBL/GenBank/DDBJ databases">
        <authorList>
            <person name="Broberg M."/>
        </authorList>
    </citation>
    <scope>NUCLEOTIDE SEQUENCE [LARGE SCALE GENOMIC DNA]</scope>
</reference>
<comment type="caution">
    <text evidence="2">The sequence shown here is derived from an EMBL/GenBank/DDBJ whole genome shotgun (WGS) entry which is preliminary data.</text>
</comment>
<name>A0ABY6UP61_BIOOC</name>
<feature type="transmembrane region" description="Helical" evidence="1">
    <location>
        <begin position="76"/>
        <end position="97"/>
    </location>
</feature>
<keyword evidence="1" id="KW-1133">Transmembrane helix</keyword>
<protein>
    <recommendedName>
        <fullName evidence="4">CBM1 domain-containing protein</fullName>
    </recommendedName>
</protein>
<accession>A0ABY6UP61</accession>
<proteinExistence type="predicted"/>
<keyword evidence="1" id="KW-0472">Membrane</keyword>
<evidence type="ECO:0000313" key="2">
    <source>
        <dbReference type="EMBL" id="VUC31783.1"/>
    </source>
</evidence>